<dbReference type="EMBL" id="VRMN01000001">
    <property type="protein sequence ID" value="KAA8497901.1"/>
    <property type="molecule type" value="Genomic_DNA"/>
</dbReference>
<dbReference type="Proteomes" id="UP000324585">
    <property type="component" value="Unassembled WGS sequence"/>
</dbReference>
<evidence type="ECO:0000313" key="5">
    <source>
        <dbReference type="EMBL" id="KAA8497901.1"/>
    </source>
</evidence>
<evidence type="ECO:0000256" key="3">
    <source>
        <dbReference type="SAM" id="SignalP"/>
    </source>
</evidence>
<dbReference type="AlphaFoldDB" id="A0A5J4Z217"/>
<dbReference type="InterPro" id="IPR038765">
    <property type="entry name" value="Papain-like_cys_pep_sf"/>
</dbReference>
<dbReference type="SMART" id="SM00645">
    <property type="entry name" value="Pept_C1"/>
    <property type="match status" value="1"/>
</dbReference>
<evidence type="ECO:0000259" key="4">
    <source>
        <dbReference type="SMART" id="SM00645"/>
    </source>
</evidence>
<evidence type="ECO:0000256" key="2">
    <source>
        <dbReference type="SAM" id="Phobius"/>
    </source>
</evidence>
<dbReference type="OrthoDB" id="190265at2759"/>
<proteinExistence type="inferred from homology"/>
<keyword evidence="6" id="KW-1185">Reference proteome</keyword>
<dbReference type="PANTHER" id="PTHR12411">
    <property type="entry name" value="CYSTEINE PROTEASE FAMILY C1-RELATED"/>
    <property type="match status" value="1"/>
</dbReference>
<feature type="chain" id="PRO_5023831503" evidence="3">
    <location>
        <begin position="22"/>
        <end position="429"/>
    </location>
</feature>
<evidence type="ECO:0000313" key="6">
    <source>
        <dbReference type="Proteomes" id="UP000324585"/>
    </source>
</evidence>
<feature type="domain" description="Peptidase C1A papain C-terminal" evidence="4">
    <location>
        <begin position="86"/>
        <end position="337"/>
    </location>
</feature>
<keyword evidence="2" id="KW-0472">Membrane</keyword>
<organism evidence="5 6">
    <name type="scientific">Porphyridium purpureum</name>
    <name type="common">Red alga</name>
    <name type="synonym">Porphyridium cruentum</name>
    <dbReference type="NCBI Taxonomy" id="35688"/>
    <lineage>
        <taxon>Eukaryota</taxon>
        <taxon>Rhodophyta</taxon>
        <taxon>Bangiophyceae</taxon>
        <taxon>Porphyridiales</taxon>
        <taxon>Porphyridiaceae</taxon>
        <taxon>Porphyridium</taxon>
    </lineage>
</organism>
<gene>
    <name evidence="5" type="ORF">FVE85_5486</name>
</gene>
<dbReference type="GO" id="GO:0006508">
    <property type="term" value="P:proteolysis"/>
    <property type="evidence" value="ECO:0007669"/>
    <property type="project" value="InterPro"/>
</dbReference>
<evidence type="ECO:0000256" key="1">
    <source>
        <dbReference type="ARBA" id="ARBA00008455"/>
    </source>
</evidence>
<comment type="caution">
    <text evidence="5">The sequence shown here is derived from an EMBL/GenBank/DDBJ whole genome shotgun (WGS) entry which is preliminary data.</text>
</comment>
<keyword evidence="2" id="KW-0812">Transmembrane</keyword>
<dbReference type="SUPFAM" id="SSF54001">
    <property type="entry name" value="Cysteine proteinases"/>
    <property type="match status" value="1"/>
</dbReference>
<reference evidence="6" key="1">
    <citation type="journal article" date="2019" name="Nat. Commun.">
        <title>Expansion of phycobilisome linker gene families in mesophilic red algae.</title>
        <authorList>
            <person name="Lee J."/>
            <person name="Kim D."/>
            <person name="Bhattacharya D."/>
            <person name="Yoon H.S."/>
        </authorList>
    </citation>
    <scope>NUCLEOTIDE SEQUENCE [LARGE SCALE GENOMIC DNA]</scope>
    <source>
        <strain evidence="6">CCMP 1328</strain>
    </source>
</reference>
<dbReference type="Pfam" id="PF00112">
    <property type="entry name" value="Peptidase_C1"/>
    <property type="match status" value="1"/>
</dbReference>
<feature type="transmembrane region" description="Helical" evidence="2">
    <location>
        <begin position="392"/>
        <end position="415"/>
    </location>
</feature>
<keyword evidence="2" id="KW-1133">Transmembrane helix</keyword>
<dbReference type="InterPro" id="IPR013128">
    <property type="entry name" value="Peptidase_C1A"/>
</dbReference>
<comment type="similarity">
    <text evidence="1">Belongs to the peptidase C1 family.</text>
</comment>
<protein>
    <submittedName>
        <fullName evidence="5">Cathepsin Z</fullName>
    </submittedName>
</protein>
<dbReference type="InterPro" id="IPR000668">
    <property type="entry name" value="Peptidase_C1A_C"/>
</dbReference>
<dbReference type="Gene3D" id="3.90.70.10">
    <property type="entry name" value="Cysteine proteinases"/>
    <property type="match status" value="1"/>
</dbReference>
<dbReference type="FunFam" id="3.90.70.10:FF:000117">
    <property type="entry name" value="Probable papain cysteine protease"/>
    <property type="match status" value="1"/>
</dbReference>
<sequence length="429" mass="47597">MLTAVVVTAVVGVLVVVGVCADEHQQEGWRDVEVLRRGRDWGTPDGALVSREGLLLEDRQTRVRKHASAPAYANAKPVPAKSIDSMPEAFDWSNVRGQNFLVPNWNQHIERYCGACYIHGSLSAAQDRIKIAKKGLGPDIMLSRQALLNCISDAVGKNAGGGSEGCNGGTSQEVYDFMHKVGLPDETCNHWVAKATKKCDAEAMCMNCMAYAEPVMENNKCWPVKKYVKYFLREYGLIPQDEAAIMTEIFERGPVACSLATDDVFDYNYTGGVWTRKNNMKNSNHVVEVTGWGKTKEGVKFWQARNSWGSYWGDNGFFKILRGENHMLIEEDCWFTVPDWKEEQSLREGQVVGGMFGLREKPRASENDDLNFQLELEQMAESAAGHGTSASMLHWGSLVVTMLTGLVIGAAATAFSMRRSARANYNVIS</sequence>
<feature type="signal peptide" evidence="3">
    <location>
        <begin position="1"/>
        <end position="21"/>
    </location>
</feature>
<keyword evidence="3" id="KW-0732">Signal</keyword>
<accession>A0A5J4Z217</accession>
<name>A0A5J4Z217_PORPP</name>
<dbReference type="GO" id="GO:0008234">
    <property type="term" value="F:cysteine-type peptidase activity"/>
    <property type="evidence" value="ECO:0007669"/>
    <property type="project" value="InterPro"/>
</dbReference>
<dbReference type="OMA" id="FVSGCVC"/>